<dbReference type="InterPro" id="IPR003615">
    <property type="entry name" value="HNH_nuc"/>
</dbReference>
<accession>A0A0A0BRM2</accession>
<evidence type="ECO:0000313" key="2">
    <source>
        <dbReference type="EMBL" id="KGM10272.1"/>
    </source>
</evidence>
<evidence type="ECO:0000259" key="1">
    <source>
        <dbReference type="SMART" id="SM00507"/>
    </source>
</evidence>
<protein>
    <recommendedName>
        <fullName evidence="1">HNH nuclease domain-containing protein</fullName>
    </recommendedName>
</protein>
<dbReference type="Pfam" id="PF14279">
    <property type="entry name" value="HNH_5"/>
    <property type="match status" value="1"/>
</dbReference>
<name>A0A0A0BRM2_9CELL</name>
<dbReference type="InterPro" id="IPR052892">
    <property type="entry name" value="NA-targeting_endonuclease"/>
</dbReference>
<organism evidence="2 3">
    <name type="scientific">Cellulomonas carbonis T26</name>
    <dbReference type="NCBI Taxonomy" id="947969"/>
    <lineage>
        <taxon>Bacteria</taxon>
        <taxon>Bacillati</taxon>
        <taxon>Actinomycetota</taxon>
        <taxon>Actinomycetes</taxon>
        <taxon>Micrococcales</taxon>
        <taxon>Cellulomonadaceae</taxon>
        <taxon>Cellulomonas</taxon>
    </lineage>
</organism>
<dbReference type="Proteomes" id="UP000029839">
    <property type="component" value="Unassembled WGS sequence"/>
</dbReference>
<reference evidence="2 3" key="2">
    <citation type="journal article" date="2015" name="Stand. Genomic Sci.">
        <title>Draft genome sequence of Cellulomonas carbonis T26(T) and comparative analysis of six Cellulomonas genomes.</title>
        <authorList>
            <person name="Zhuang W."/>
            <person name="Zhang S."/>
            <person name="Xia X."/>
            <person name="Wang G."/>
        </authorList>
    </citation>
    <scope>NUCLEOTIDE SEQUENCE [LARGE SCALE GENOMIC DNA]</scope>
    <source>
        <strain evidence="2 3">T26</strain>
    </source>
</reference>
<dbReference type="PANTHER" id="PTHR33877">
    <property type="entry name" value="SLL1193 PROTEIN"/>
    <property type="match status" value="1"/>
</dbReference>
<gene>
    <name evidence="2" type="ORF">N868_15835</name>
</gene>
<dbReference type="CDD" id="cd00085">
    <property type="entry name" value="HNHc"/>
    <property type="match status" value="1"/>
</dbReference>
<keyword evidence="3" id="KW-1185">Reference proteome</keyword>
<dbReference type="SMART" id="SM00507">
    <property type="entry name" value="HNHc"/>
    <property type="match status" value="1"/>
</dbReference>
<proteinExistence type="predicted"/>
<feature type="domain" description="HNH nuclease" evidence="1">
    <location>
        <begin position="101"/>
        <end position="150"/>
    </location>
</feature>
<dbReference type="AlphaFoldDB" id="A0A0A0BRM2"/>
<sequence>MLRTTERPTTAVGVHLDRRPFPETVAPEPGGLPRALVLNASREPLCVVGVHRAVALVLNGKAVVLESDGHVLRSERMQLPVPHVLCLTRYVHVPYRRSVTPTRRAVLARDGHRCAYCAGSADTVDHVHPRSRGGQHVWTNVVAACSRCNHRKADRLLSEIGWTLLQPPADPRGSAALLAAAVRPHPSWAAYLVA</sequence>
<dbReference type="PANTHER" id="PTHR33877:SF2">
    <property type="entry name" value="OS07G0170200 PROTEIN"/>
    <property type="match status" value="1"/>
</dbReference>
<dbReference type="InterPro" id="IPR029471">
    <property type="entry name" value="HNH_5"/>
</dbReference>
<dbReference type="Gene3D" id="1.10.30.50">
    <property type="match status" value="1"/>
</dbReference>
<comment type="caution">
    <text evidence="2">The sequence shown here is derived from an EMBL/GenBank/DDBJ whole genome shotgun (WGS) entry which is preliminary data.</text>
</comment>
<reference evidence="2 3" key="1">
    <citation type="submission" date="2013-08" db="EMBL/GenBank/DDBJ databases">
        <title>Genome sequencing of Cellulomonas carbonis T26.</title>
        <authorList>
            <person name="Chen F."/>
            <person name="Li Y."/>
            <person name="Wang G."/>
        </authorList>
    </citation>
    <scope>NUCLEOTIDE SEQUENCE [LARGE SCALE GENOMIC DNA]</scope>
    <source>
        <strain evidence="2 3">T26</strain>
    </source>
</reference>
<dbReference type="EMBL" id="AXCY01000056">
    <property type="protein sequence ID" value="KGM10272.1"/>
    <property type="molecule type" value="Genomic_DNA"/>
</dbReference>
<evidence type="ECO:0000313" key="3">
    <source>
        <dbReference type="Proteomes" id="UP000029839"/>
    </source>
</evidence>